<comment type="caution">
    <text evidence="1">The sequence shown here is derived from an EMBL/GenBank/DDBJ whole genome shotgun (WGS) entry which is preliminary data.</text>
</comment>
<reference evidence="1 2" key="1">
    <citation type="submission" date="2018-08" db="EMBL/GenBank/DDBJ databases">
        <title>Genomic Encyclopedia of Archaeal and Bacterial Type Strains, Phase II (KMG-II): from individual species to whole genera.</title>
        <authorList>
            <person name="Goeker M."/>
        </authorList>
    </citation>
    <scope>NUCLEOTIDE SEQUENCE [LARGE SCALE GENOMIC DNA]</scope>
    <source>
        <strain evidence="1 2">DSM 17099</strain>
    </source>
</reference>
<sequence length="85" mass="8613">MSPNRRNRTAAYNSEGTGGAAFGATPPLGLWQGKSPGPSKTYAIDMAGLFRGRSDGGGAAFLGFSRDFNGVFGTVARIAGQGGLS</sequence>
<dbReference type="AlphaFoldDB" id="A0A3D9XCN3"/>
<gene>
    <name evidence="1" type="ORF">BDD41_3349</name>
</gene>
<dbReference type="Proteomes" id="UP000256941">
    <property type="component" value="Unassembled WGS sequence"/>
</dbReference>
<evidence type="ECO:0000313" key="1">
    <source>
        <dbReference type="EMBL" id="REF68310.1"/>
    </source>
</evidence>
<proteinExistence type="predicted"/>
<name>A0A3D9XCN3_PARVE</name>
<accession>A0A3D9XCN3</accession>
<organism evidence="1 2">
    <name type="scientific">Paracoccus versutus</name>
    <name type="common">Thiobacillus versutus</name>
    <dbReference type="NCBI Taxonomy" id="34007"/>
    <lineage>
        <taxon>Bacteria</taxon>
        <taxon>Pseudomonadati</taxon>
        <taxon>Pseudomonadota</taxon>
        <taxon>Alphaproteobacteria</taxon>
        <taxon>Rhodobacterales</taxon>
        <taxon>Paracoccaceae</taxon>
        <taxon>Paracoccus</taxon>
    </lineage>
</organism>
<dbReference type="RefSeq" id="WP_139294029.1">
    <property type="nucleotide sequence ID" value="NZ_CP038197.1"/>
</dbReference>
<dbReference type="EMBL" id="QTUJ01000003">
    <property type="protein sequence ID" value="REF68310.1"/>
    <property type="molecule type" value="Genomic_DNA"/>
</dbReference>
<evidence type="ECO:0000313" key="2">
    <source>
        <dbReference type="Proteomes" id="UP000256941"/>
    </source>
</evidence>
<protein>
    <submittedName>
        <fullName evidence="1">Uncharacterized protein</fullName>
    </submittedName>
</protein>